<reference evidence="3" key="2">
    <citation type="submission" date="2018-07" db="EMBL/GenBank/DDBJ databases">
        <authorList>
            <consortium name="NCBI Pathogen Detection Project"/>
        </authorList>
    </citation>
    <scope>NUCLEOTIDE SEQUENCE</scope>
    <source>
        <strain evidence="2">ST14</strain>
        <strain evidence="3">ST15</strain>
    </source>
</reference>
<name>A0A731YX50_SALTM</name>
<comment type="caution">
    <text evidence="3">The sequence shown here is derived from an EMBL/GenBank/DDBJ whole genome shotgun (WGS) entry which is preliminary data.</text>
</comment>
<feature type="non-terminal residue" evidence="3">
    <location>
        <position position="27"/>
    </location>
</feature>
<keyword evidence="3" id="KW-0808">Transferase</keyword>
<organism evidence="3">
    <name type="scientific">Salmonella typhimurium</name>
    <dbReference type="NCBI Taxonomy" id="90371"/>
    <lineage>
        <taxon>Bacteria</taxon>
        <taxon>Pseudomonadati</taxon>
        <taxon>Pseudomonadota</taxon>
        <taxon>Gammaproteobacteria</taxon>
        <taxon>Enterobacterales</taxon>
        <taxon>Enterobacteriaceae</taxon>
        <taxon>Salmonella</taxon>
    </lineage>
</organism>
<evidence type="ECO:0000313" key="2">
    <source>
        <dbReference type="EMBL" id="HAE3977310.1"/>
    </source>
</evidence>
<evidence type="ECO:0000313" key="3">
    <source>
        <dbReference type="EMBL" id="HAE4806895.1"/>
    </source>
</evidence>
<sequence length="27" mass="3225">MKFPGKRKSKHYFPVNARDPLLQQIQP</sequence>
<feature type="compositionally biased region" description="Basic residues" evidence="1">
    <location>
        <begin position="1"/>
        <end position="11"/>
    </location>
</feature>
<proteinExistence type="predicted"/>
<dbReference type="AlphaFoldDB" id="A0A731YX50"/>
<gene>
    <name evidence="2" type="ORF">G4A83_002747</name>
    <name evidence="3" type="ORF">G4H04_002675</name>
</gene>
<dbReference type="EMBL" id="DAASBI010000040">
    <property type="protein sequence ID" value="HAE4806895.1"/>
    <property type="molecule type" value="Genomic_DNA"/>
</dbReference>
<keyword evidence="3" id="KW-0418">Kinase</keyword>
<protein>
    <submittedName>
        <fullName evidence="3">Carbohydrate kinase</fullName>
    </submittedName>
</protein>
<reference evidence="3" key="1">
    <citation type="journal article" date="2018" name="Genome Biol.">
        <title>SKESA: strategic k-mer extension for scrupulous assemblies.</title>
        <authorList>
            <person name="Souvorov A."/>
            <person name="Agarwala R."/>
            <person name="Lipman D.J."/>
        </authorList>
    </citation>
    <scope>NUCLEOTIDE SEQUENCE</scope>
    <source>
        <strain evidence="2">ST14</strain>
        <strain evidence="3">ST15</strain>
    </source>
</reference>
<dbReference type="GO" id="GO:0016301">
    <property type="term" value="F:kinase activity"/>
    <property type="evidence" value="ECO:0007669"/>
    <property type="project" value="UniProtKB-KW"/>
</dbReference>
<evidence type="ECO:0000256" key="1">
    <source>
        <dbReference type="SAM" id="MobiDB-lite"/>
    </source>
</evidence>
<accession>A0A731YX50</accession>
<dbReference type="EMBL" id="DAARUI010000055">
    <property type="protein sequence ID" value="HAE3977310.1"/>
    <property type="molecule type" value="Genomic_DNA"/>
</dbReference>
<feature type="region of interest" description="Disordered" evidence="1">
    <location>
        <begin position="1"/>
        <end position="27"/>
    </location>
</feature>